<gene>
    <name evidence="1" type="ORF">HK103_000189</name>
</gene>
<evidence type="ECO:0008006" key="3">
    <source>
        <dbReference type="Google" id="ProtNLM"/>
    </source>
</evidence>
<comment type="caution">
    <text evidence="1">The sequence shown here is derived from an EMBL/GenBank/DDBJ whole genome shotgun (WGS) entry which is preliminary data.</text>
</comment>
<protein>
    <recommendedName>
        <fullName evidence="3">Transcription factor IIIC 90kDa subunit N-terminal domain-containing protein</fullName>
    </recommendedName>
</protein>
<dbReference type="Proteomes" id="UP001210925">
    <property type="component" value="Unassembled WGS sequence"/>
</dbReference>
<evidence type="ECO:0000313" key="1">
    <source>
        <dbReference type="EMBL" id="KAJ3262660.1"/>
    </source>
</evidence>
<dbReference type="SUPFAM" id="SSF50978">
    <property type="entry name" value="WD40 repeat-like"/>
    <property type="match status" value="1"/>
</dbReference>
<dbReference type="EMBL" id="JADGKB010000001">
    <property type="protein sequence ID" value="KAJ3262660.1"/>
    <property type="molecule type" value="Genomic_DNA"/>
</dbReference>
<dbReference type="AlphaFoldDB" id="A0AAD5Y8Z4"/>
<dbReference type="InterPro" id="IPR036322">
    <property type="entry name" value="WD40_repeat_dom_sf"/>
</dbReference>
<keyword evidence="2" id="KW-1185">Reference proteome</keyword>
<organism evidence="1 2">
    <name type="scientific">Boothiomyces macroporosus</name>
    <dbReference type="NCBI Taxonomy" id="261099"/>
    <lineage>
        <taxon>Eukaryota</taxon>
        <taxon>Fungi</taxon>
        <taxon>Fungi incertae sedis</taxon>
        <taxon>Chytridiomycota</taxon>
        <taxon>Chytridiomycota incertae sedis</taxon>
        <taxon>Chytridiomycetes</taxon>
        <taxon>Rhizophydiales</taxon>
        <taxon>Terramycetaceae</taxon>
        <taxon>Boothiomyces</taxon>
    </lineage>
</organism>
<accession>A0AAD5Y8Z4</accession>
<reference evidence="1" key="1">
    <citation type="submission" date="2020-05" db="EMBL/GenBank/DDBJ databases">
        <title>Phylogenomic resolution of chytrid fungi.</title>
        <authorList>
            <person name="Stajich J.E."/>
            <person name="Amses K."/>
            <person name="Simmons R."/>
            <person name="Seto K."/>
            <person name="Myers J."/>
            <person name="Bonds A."/>
            <person name="Quandt C.A."/>
            <person name="Barry K."/>
            <person name="Liu P."/>
            <person name="Grigoriev I."/>
            <person name="Longcore J.E."/>
            <person name="James T.Y."/>
        </authorList>
    </citation>
    <scope>NUCLEOTIDE SEQUENCE</scope>
    <source>
        <strain evidence="1">PLAUS21</strain>
    </source>
</reference>
<sequence length="569" mass="64357">MWLKGKPIANNAISLSANNQLAIPTSELIYITSLDTKSVNIIRLELRPRLPKDDVLSLQNWTFERIRKTAYCDLYLLILTTYGRLVLYDTVLEREVCTVNDLLEDIGVIKEIKVLECVGVNYIFVGNDTGKAAILEFDRNSQNLVSRCIFDAHENWIAMISTSTRIGDILYIGTGSCEGAVSLWKYNTKLNQVELVEIVSEKDYRICTAFEFKNFGENVFVSLAKCNVVIVSQIGLPNRTTKVFPVCSIVGLVWGEKSADYHTLRVYTADAELYNLEIDLHHSAIINVMEETNSLRSHLSSSVDTGADDTSDAGSEGGYEEFCIDGIVSSQHNLLDFIVFEQFEPFSNANRTESKIVVHRSEYTFPSIYPMIDLLRNDIQHGNLKKQSLIPAKLLYDLFFCPEKRENLDINIIDSVVTLLSSWYFHIKQSESKDEPQILNLTYYFLNASEKVWENTLMSEQYRALLSNIEVKASKVAASSILEKLLQKFKIEAIDLQDFDYKILENMVAQCEDKTMIKKLQKHVPNITINSRPTDDKCAICGGSIPFSVYNDAQCISQITLPAALALPN</sequence>
<name>A0AAD5Y8Z4_9FUNG</name>
<proteinExistence type="predicted"/>
<evidence type="ECO:0000313" key="2">
    <source>
        <dbReference type="Proteomes" id="UP001210925"/>
    </source>
</evidence>